<evidence type="ECO:0000313" key="9">
    <source>
        <dbReference type="Proteomes" id="UP000647133"/>
    </source>
</evidence>
<dbReference type="EC" id="3.1.11.6" evidence="6"/>
<dbReference type="RefSeq" id="WP_192012207.1">
    <property type="nucleotide sequence ID" value="NZ_JACYTQ010000013.1"/>
</dbReference>
<keyword evidence="3" id="KW-0540">Nuclease</keyword>
<reference evidence="8 9" key="1">
    <citation type="submission" date="2020-09" db="EMBL/GenBank/DDBJ databases">
        <title>Echinicola sp. CAU 1574 isolated from sand of Sido Beach.</title>
        <authorList>
            <person name="Kim W."/>
        </authorList>
    </citation>
    <scope>NUCLEOTIDE SEQUENCE [LARGE SCALE GENOMIC DNA]</scope>
    <source>
        <strain evidence="8 9">CAU 1574</strain>
    </source>
</reference>
<keyword evidence="4 8" id="KW-0378">Hydrolase</keyword>
<keyword evidence="9" id="KW-1185">Reference proteome</keyword>
<comment type="similarity">
    <text evidence="1">Belongs to the XseB family.</text>
</comment>
<evidence type="ECO:0000256" key="7">
    <source>
        <dbReference type="SAM" id="Coils"/>
    </source>
</evidence>
<evidence type="ECO:0000256" key="4">
    <source>
        <dbReference type="ARBA" id="ARBA00022801"/>
    </source>
</evidence>
<accession>A0ABR9ATX4</accession>
<dbReference type="NCBIfam" id="TIGR01280">
    <property type="entry name" value="xseB"/>
    <property type="match status" value="1"/>
</dbReference>
<organism evidence="8 9">
    <name type="scientific">Echinicola arenosa</name>
    <dbReference type="NCBI Taxonomy" id="2774144"/>
    <lineage>
        <taxon>Bacteria</taxon>
        <taxon>Pseudomonadati</taxon>
        <taxon>Bacteroidota</taxon>
        <taxon>Cytophagia</taxon>
        <taxon>Cytophagales</taxon>
        <taxon>Cyclobacteriaceae</taxon>
        <taxon>Echinicola</taxon>
    </lineage>
</organism>
<dbReference type="GO" id="GO:0008855">
    <property type="term" value="F:exodeoxyribonuclease VII activity"/>
    <property type="evidence" value="ECO:0007669"/>
    <property type="project" value="UniProtKB-EC"/>
</dbReference>
<sequence length="67" mass="7670">MSNKENFSYDKAMARIEEIVQLLEDDEKSIDELSALVSEASKLVKECKNKLRMTEEDILKAFGEDEA</sequence>
<dbReference type="InterPro" id="IPR037004">
    <property type="entry name" value="Exonuc_VII_ssu_sf"/>
</dbReference>
<keyword evidence="5" id="KW-0269">Exonuclease</keyword>
<keyword evidence="7" id="KW-0175">Coiled coil</keyword>
<feature type="coiled-coil region" evidence="7">
    <location>
        <begin position="16"/>
        <end position="57"/>
    </location>
</feature>
<keyword evidence="2" id="KW-0963">Cytoplasm</keyword>
<dbReference type="EMBL" id="JACYTQ010000013">
    <property type="protein sequence ID" value="MBD8491328.1"/>
    <property type="molecule type" value="Genomic_DNA"/>
</dbReference>
<evidence type="ECO:0000256" key="2">
    <source>
        <dbReference type="ARBA" id="ARBA00022490"/>
    </source>
</evidence>
<gene>
    <name evidence="8" type="primary">xseB</name>
    <name evidence="8" type="ORF">IFO69_21425</name>
</gene>
<proteinExistence type="inferred from homology"/>
<evidence type="ECO:0000313" key="8">
    <source>
        <dbReference type="EMBL" id="MBD8491328.1"/>
    </source>
</evidence>
<dbReference type="Proteomes" id="UP000647133">
    <property type="component" value="Unassembled WGS sequence"/>
</dbReference>
<dbReference type="InterPro" id="IPR003761">
    <property type="entry name" value="Exonuc_VII_S"/>
</dbReference>
<dbReference type="Gene3D" id="1.10.287.1040">
    <property type="entry name" value="Exonuclease VII, small subunit"/>
    <property type="match status" value="1"/>
</dbReference>
<name>A0ABR9ATX4_9BACT</name>
<evidence type="ECO:0000256" key="1">
    <source>
        <dbReference type="ARBA" id="ARBA00009998"/>
    </source>
</evidence>
<evidence type="ECO:0000256" key="6">
    <source>
        <dbReference type="NCBIfam" id="TIGR01280"/>
    </source>
</evidence>
<evidence type="ECO:0000256" key="5">
    <source>
        <dbReference type="ARBA" id="ARBA00022839"/>
    </source>
</evidence>
<protein>
    <recommendedName>
        <fullName evidence="6">Exodeoxyribonuclease VII small subunit</fullName>
        <ecNumber evidence="6">3.1.11.6</ecNumber>
    </recommendedName>
</protein>
<evidence type="ECO:0000256" key="3">
    <source>
        <dbReference type="ARBA" id="ARBA00022722"/>
    </source>
</evidence>
<dbReference type="SUPFAM" id="SSF116842">
    <property type="entry name" value="XseB-like"/>
    <property type="match status" value="1"/>
</dbReference>
<comment type="caution">
    <text evidence="8">The sequence shown here is derived from an EMBL/GenBank/DDBJ whole genome shotgun (WGS) entry which is preliminary data.</text>
</comment>
<dbReference type="Pfam" id="PF02609">
    <property type="entry name" value="Exonuc_VII_S"/>
    <property type="match status" value="1"/>
</dbReference>